<protein>
    <submittedName>
        <fullName evidence="2">Glycosyltransferase family 4 protein</fullName>
        <ecNumber evidence="2">2.4.-.-</ecNumber>
    </submittedName>
</protein>
<comment type="caution">
    <text evidence="2">The sequence shown here is derived from an EMBL/GenBank/DDBJ whole genome shotgun (WGS) entry which is preliminary data.</text>
</comment>
<dbReference type="Gene3D" id="3.40.50.2000">
    <property type="entry name" value="Glycogen Phosphorylase B"/>
    <property type="match status" value="1"/>
</dbReference>
<dbReference type="GO" id="GO:0016757">
    <property type="term" value="F:glycosyltransferase activity"/>
    <property type="evidence" value="ECO:0007669"/>
    <property type="project" value="UniProtKB-KW"/>
</dbReference>
<dbReference type="CDD" id="cd03801">
    <property type="entry name" value="GT4_PimA-like"/>
    <property type="match status" value="1"/>
</dbReference>
<name>A0ABW7NAU4_9BACT</name>
<dbReference type="RefSeq" id="WP_395418181.1">
    <property type="nucleotide sequence ID" value="NZ_JBIPKE010000018.1"/>
</dbReference>
<reference evidence="2 3" key="1">
    <citation type="journal article" date="2013" name="Int. J. Syst. Evol. Microbiol.">
        <title>Marinoscillum luteum sp. nov., isolated from marine sediment.</title>
        <authorList>
            <person name="Cha I.T."/>
            <person name="Park S.J."/>
            <person name="Kim S.J."/>
            <person name="Kim J.G."/>
            <person name="Jung M.Y."/>
            <person name="Shin K.S."/>
            <person name="Kwon K.K."/>
            <person name="Yang S.H."/>
            <person name="Seo Y.S."/>
            <person name="Rhee S.K."/>
        </authorList>
    </citation>
    <scope>NUCLEOTIDE SEQUENCE [LARGE SCALE GENOMIC DNA]</scope>
    <source>
        <strain evidence="2 3">KCTC 23939</strain>
    </source>
</reference>
<evidence type="ECO:0000313" key="3">
    <source>
        <dbReference type="Proteomes" id="UP001610063"/>
    </source>
</evidence>
<sequence length="356" mass="41765">MKLLFLTPYPIQRAPSQRFRFEHFFKFMEEMDLTYDFSSFLSEKAWGIAYQRGNLVSKAFYVIGGYLSRIKMLFTLGKYDFIFIHRELTPFGPPVFEWLITRVFKKKVIYDFDDAIWMADQNQENFLWKALKWRSKVASICKWSWKVSVGNEYLGDFARQYCDDVVLMPTIVDTSIHTPPIHHKHPMPVIGWTGSHSTLFYLDTILPALTLLQERLEFEFLVIANKNPNLPLKHFRFLAWNKQTEIDDLSLMDIGVMPLEDTEWSKGKCGFKLIQYLSLGVPAVASRVGVNNEIIQEDFNGYFAQTTEDWVSRLSTLLEDHQKRRTLGNNGRLLIEQKYSVNSQKQTFFNLFNDQP</sequence>
<evidence type="ECO:0000259" key="1">
    <source>
        <dbReference type="Pfam" id="PF00534"/>
    </source>
</evidence>
<dbReference type="InterPro" id="IPR001296">
    <property type="entry name" value="Glyco_trans_1"/>
</dbReference>
<accession>A0ABW7NAU4</accession>
<dbReference type="EMBL" id="JBIPKE010000018">
    <property type="protein sequence ID" value="MFH6984751.1"/>
    <property type="molecule type" value="Genomic_DNA"/>
</dbReference>
<dbReference type="SUPFAM" id="SSF53756">
    <property type="entry name" value="UDP-Glycosyltransferase/glycogen phosphorylase"/>
    <property type="match status" value="1"/>
</dbReference>
<gene>
    <name evidence="2" type="ORF">ACHKAR_14945</name>
</gene>
<organism evidence="2 3">
    <name type="scientific">Marinoscillum luteum</name>
    <dbReference type="NCBI Taxonomy" id="861051"/>
    <lineage>
        <taxon>Bacteria</taxon>
        <taxon>Pseudomonadati</taxon>
        <taxon>Bacteroidota</taxon>
        <taxon>Cytophagia</taxon>
        <taxon>Cytophagales</taxon>
        <taxon>Reichenbachiellaceae</taxon>
        <taxon>Marinoscillum</taxon>
    </lineage>
</organism>
<keyword evidence="2" id="KW-0328">Glycosyltransferase</keyword>
<keyword evidence="2" id="KW-0808">Transferase</keyword>
<dbReference type="Pfam" id="PF00534">
    <property type="entry name" value="Glycos_transf_1"/>
    <property type="match status" value="1"/>
</dbReference>
<feature type="domain" description="Glycosyl transferase family 1" evidence="1">
    <location>
        <begin position="233"/>
        <end position="332"/>
    </location>
</feature>
<evidence type="ECO:0000313" key="2">
    <source>
        <dbReference type="EMBL" id="MFH6984751.1"/>
    </source>
</evidence>
<keyword evidence="3" id="KW-1185">Reference proteome</keyword>
<dbReference type="Proteomes" id="UP001610063">
    <property type="component" value="Unassembled WGS sequence"/>
</dbReference>
<dbReference type="EC" id="2.4.-.-" evidence="2"/>
<proteinExistence type="predicted"/>